<evidence type="ECO:0000256" key="5">
    <source>
        <dbReference type="ARBA" id="ARBA00023136"/>
    </source>
</evidence>
<keyword evidence="9" id="KW-1185">Reference proteome</keyword>
<evidence type="ECO:0000256" key="6">
    <source>
        <dbReference type="SAM" id="Phobius"/>
    </source>
</evidence>
<dbReference type="GO" id="GO:0005886">
    <property type="term" value="C:plasma membrane"/>
    <property type="evidence" value="ECO:0007669"/>
    <property type="project" value="UniProtKB-SubCell"/>
</dbReference>
<dbReference type="InterPro" id="IPR002797">
    <property type="entry name" value="Polysacc_synth"/>
</dbReference>
<dbReference type="Proteomes" id="UP000049472">
    <property type="component" value="Unassembled WGS sequence"/>
</dbReference>
<feature type="transmembrane region" description="Helical" evidence="6">
    <location>
        <begin position="88"/>
        <end position="109"/>
    </location>
</feature>
<dbReference type="AlphaFoldDB" id="A0A0M6WUD6"/>
<evidence type="ECO:0000256" key="3">
    <source>
        <dbReference type="ARBA" id="ARBA00022692"/>
    </source>
</evidence>
<dbReference type="Pfam" id="PF01943">
    <property type="entry name" value="Polysacc_synt"/>
    <property type="match status" value="1"/>
</dbReference>
<sequence length="505" mass="56664">MHKNVNQLKMGTLLSYLTIAIQNISAIIYTPLMLRFLGQNEYGLYQLGSTTVSYLGLLSLGFSSSYVKFYYKYKVKDQEEEIRKLNGIFLLVFFGLAILSCVIGGVMIASADALFQDSLTTADVQQVRVLMAILIASMAITFPNIIFDCYITAHERYIFQRIMLIIVTILIPVISLPLLYMGYRSTALVCVNLTLSVLRFGMNIYYCLTKLHMKFQFHGLEIGVLKSVGTFSMFIFLNEIASQINLNVDKIILGAVQGASVVAVYSVGSQFNQYFINMSTAVSNVFIPRVNRLVAEKQNNAVLDQLFIRIGRIQYMILSAVLVGYLLYGKFFISKWAGDGYESAYYVGALIMIPYIVPLIQNIGIEIQRAKNMHKFRSIIYFVIALANLGISIPLGKYFGAAGTAFGTTLSTVIGNIVLMNWYYEKKVGLNIALFFRNLIQPSVILGIAAVEGIIVKHFFAVHSWSAFLVQGALFMSVYAVLLYFFGMNNKEKDDVRHMLKRGAK</sequence>
<feature type="transmembrane region" description="Helical" evidence="6">
    <location>
        <begin position="444"/>
        <end position="462"/>
    </location>
</feature>
<protein>
    <submittedName>
        <fullName evidence="8">Oligosaccharide flippase family protein</fullName>
    </submittedName>
</protein>
<feature type="transmembrane region" description="Helical" evidence="6">
    <location>
        <begin position="345"/>
        <end position="367"/>
    </location>
</feature>
<feature type="transmembrane region" description="Helical" evidence="6">
    <location>
        <begin position="468"/>
        <end position="487"/>
    </location>
</feature>
<reference evidence="8 10" key="3">
    <citation type="submission" date="2019-08" db="EMBL/GenBank/DDBJ databases">
        <authorList>
            <person name="Duncan S."/>
            <person name="Walker A."/>
        </authorList>
    </citation>
    <scope>NUCLEOTIDE SEQUENCE [LARGE SCALE GENOMIC DNA]</scope>
    <source>
        <strain evidence="8 10">T3WBe13</strain>
    </source>
</reference>
<dbReference type="EMBL" id="VSTF01000002">
    <property type="protein sequence ID" value="TYL61079.1"/>
    <property type="molecule type" value="Genomic_DNA"/>
</dbReference>
<feature type="transmembrane region" description="Helical" evidence="6">
    <location>
        <begin position="405"/>
        <end position="424"/>
    </location>
</feature>
<feature type="transmembrane region" description="Helical" evidence="6">
    <location>
        <begin position="162"/>
        <end position="180"/>
    </location>
</feature>
<keyword evidence="4 6" id="KW-1133">Transmembrane helix</keyword>
<proteinExistence type="predicted"/>
<comment type="subcellular location">
    <subcellularLocation>
        <location evidence="1">Cell membrane</location>
        <topology evidence="1">Multi-pass membrane protein</topology>
    </subcellularLocation>
</comment>
<keyword evidence="3 6" id="KW-0812">Transmembrane</keyword>
<feature type="transmembrane region" description="Helical" evidence="6">
    <location>
        <begin position="379"/>
        <end position="399"/>
    </location>
</feature>
<dbReference type="InterPro" id="IPR050833">
    <property type="entry name" value="Poly_Biosynth_Transport"/>
</dbReference>
<accession>A0A0M6WUD6</accession>
<organism evidence="7 9">
    <name type="scientific">Agathobacter rectalis</name>
    <dbReference type="NCBI Taxonomy" id="39491"/>
    <lineage>
        <taxon>Bacteria</taxon>
        <taxon>Bacillati</taxon>
        <taxon>Bacillota</taxon>
        <taxon>Clostridia</taxon>
        <taxon>Lachnospirales</taxon>
        <taxon>Lachnospiraceae</taxon>
        <taxon>Agathobacter</taxon>
    </lineage>
</organism>
<keyword evidence="2" id="KW-1003">Cell membrane</keyword>
<name>A0A0M6WUD6_9FIRM</name>
<evidence type="ECO:0000313" key="9">
    <source>
        <dbReference type="Proteomes" id="UP000049472"/>
    </source>
</evidence>
<feature type="transmembrane region" description="Helical" evidence="6">
    <location>
        <begin position="129"/>
        <end position="150"/>
    </location>
</feature>
<reference evidence="9" key="2">
    <citation type="submission" date="2015-05" db="EMBL/GenBank/DDBJ databases">
        <authorList>
            <consortium name="Pathogen Informatics"/>
        </authorList>
    </citation>
    <scope>NUCLEOTIDE SEQUENCE [LARGE SCALE GENOMIC DNA]</scope>
    <source>
        <strain evidence="9">T1-815</strain>
    </source>
</reference>
<dbReference type="EMBL" id="CVRQ01000029">
    <property type="protein sequence ID" value="CRL41176.1"/>
    <property type="molecule type" value="Genomic_DNA"/>
</dbReference>
<dbReference type="RefSeq" id="WP_055062517.1">
    <property type="nucleotide sequence ID" value="NZ_CP100127.1"/>
</dbReference>
<evidence type="ECO:0000256" key="2">
    <source>
        <dbReference type="ARBA" id="ARBA00022475"/>
    </source>
</evidence>
<dbReference type="PANTHER" id="PTHR30250:SF26">
    <property type="entry name" value="PSMA PROTEIN"/>
    <property type="match status" value="1"/>
</dbReference>
<keyword evidence="5 6" id="KW-0472">Membrane</keyword>
<evidence type="ECO:0000313" key="7">
    <source>
        <dbReference type="EMBL" id="CRL41176.1"/>
    </source>
</evidence>
<feature type="transmembrane region" description="Helical" evidence="6">
    <location>
        <begin position="315"/>
        <end position="333"/>
    </location>
</feature>
<reference evidence="8 10" key="4">
    <citation type="submission" date="2019-09" db="EMBL/GenBank/DDBJ databases">
        <title>Strain-level analysis of Eubacterium rectale using genomes from metagenomes.</title>
        <authorList>
            <person name="Karcher N."/>
            <person name="Segata N."/>
        </authorList>
    </citation>
    <scope>NUCLEOTIDE SEQUENCE [LARGE SCALE GENOMIC DNA]</scope>
    <source>
        <strain evidence="8 10">T3WBe13</strain>
    </source>
</reference>
<evidence type="ECO:0000313" key="8">
    <source>
        <dbReference type="EMBL" id="TYL61079.1"/>
    </source>
</evidence>
<gene>
    <name evidence="8" type="ORF">FYL31_01980</name>
    <name evidence="7" type="ORF">T1815_25951</name>
</gene>
<feature type="transmembrane region" description="Helical" evidence="6">
    <location>
        <begin position="44"/>
        <end position="67"/>
    </location>
</feature>
<evidence type="ECO:0000256" key="4">
    <source>
        <dbReference type="ARBA" id="ARBA00022989"/>
    </source>
</evidence>
<reference evidence="7" key="1">
    <citation type="submission" date="2015-05" db="EMBL/GenBank/DDBJ databases">
        <authorList>
            <person name="Wang D.B."/>
            <person name="Wang M."/>
        </authorList>
    </citation>
    <scope>NUCLEOTIDE SEQUENCE [LARGE SCALE GENOMIC DNA]</scope>
    <source>
        <strain evidence="7">T1-815</strain>
    </source>
</reference>
<dbReference type="PANTHER" id="PTHR30250">
    <property type="entry name" value="PST FAMILY PREDICTED COLANIC ACID TRANSPORTER"/>
    <property type="match status" value="1"/>
</dbReference>
<evidence type="ECO:0000313" key="10">
    <source>
        <dbReference type="Proteomes" id="UP000324327"/>
    </source>
</evidence>
<feature type="transmembrane region" description="Helical" evidence="6">
    <location>
        <begin position="12"/>
        <end position="32"/>
    </location>
</feature>
<evidence type="ECO:0000256" key="1">
    <source>
        <dbReference type="ARBA" id="ARBA00004651"/>
    </source>
</evidence>
<dbReference type="Proteomes" id="UP000324327">
    <property type="component" value="Unassembled WGS sequence"/>
</dbReference>
<feature type="transmembrane region" description="Helical" evidence="6">
    <location>
        <begin position="186"/>
        <end position="208"/>
    </location>
</feature>